<evidence type="ECO:0000313" key="1">
    <source>
        <dbReference type="EMBL" id="KZV33639.1"/>
    </source>
</evidence>
<gene>
    <name evidence="1" type="ORF">F511_12338</name>
</gene>
<sequence>MKKREKKTEKAKQSMMRSEEFHRQCRLLSLSALKKHFPVCEETKMRAERYLLVDVSAGFGELAAADVEVNASQLSCSARRIRRRLVSTKSFSRRKRFTWFGVLLLDDQQLLERCVLEFRVRPAARIFAFRGQNQQMVERPVDGSSADLRYATSFGLVAATPFWVVFKRRSLSLLLEAADSSRGGIIFKDLVFVVDYQFPYLEIFSSLSFSVFSTLVTVHRELLR</sequence>
<protein>
    <submittedName>
        <fullName evidence="1">Uncharacterized protein</fullName>
    </submittedName>
</protein>
<name>A0A2Z7BJU9_9LAMI</name>
<evidence type="ECO:0000313" key="2">
    <source>
        <dbReference type="Proteomes" id="UP000250235"/>
    </source>
</evidence>
<keyword evidence="2" id="KW-1185">Reference proteome</keyword>
<dbReference type="AlphaFoldDB" id="A0A2Z7BJU9"/>
<reference evidence="1 2" key="1">
    <citation type="journal article" date="2015" name="Proc. Natl. Acad. Sci. U.S.A.">
        <title>The resurrection genome of Boea hygrometrica: A blueprint for survival of dehydration.</title>
        <authorList>
            <person name="Xiao L."/>
            <person name="Yang G."/>
            <person name="Zhang L."/>
            <person name="Yang X."/>
            <person name="Zhao S."/>
            <person name="Ji Z."/>
            <person name="Zhou Q."/>
            <person name="Hu M."/>
            <person name="Wang Y."/>
            <person name="Chen M."/>
            <person name="Xu Y."/>
            <person name="Jin H."/>
            <person name="Xiao X."/>
            <person name="Hu G."/>
            <person name="Bao F."/>
            <person name="Hu Y."/>
            <person name="Wan P."/>
            <person name="Li L."/>
            <person name="Deng X."/>
            <person name="Kuang T."/>
            <person name="Xiang C."/>
            <person name="Zhu J.K."/>
            <person name="Oliver M.J."/>
            <person name="He Y."/>
        </authorList>
    </citation>
    <scope>NUCLEOTIDE SEQUENCE [LARGE SCALE GENOMIC DNA]</scope>
    <source>
        <strain evidence="2">cv. XS01</strain>
    </source>
</reference>
<dbReference type="Proteomes" id="UP000250235">
    <property type="component" value="Unassembled WGS sequence"/>
</dbReference>
<dbReference type="EMBL" id="KV005707">
    <property type="protein sequence ID" value="KZV33639.1"/>
    <property type="molecule type" value="Genomic_DNA"/>
</dbReference>
<accession>A0A2Z7BJU9</accession>
<proteinExistence type="predicted"/>
<organism evidence="1 2">
    <name type="scientific">Dorcoceras hygrometricum</name>
    <dbReference type="NCBI Taxonomy" id="472368"/>
    <lineage>
        <taxon>Eukaryota</taxon>
        <taxon>Viridiplantae</taxon>
        <taxon>Streptophyta</taxon>
        <taxon>Embryophyta</taxon>
        <taxon>Tracheophyta</taxon>
        <taxon>Spermatophyta</taxon>
        <taxon>Magnoliopsida</taxon>
        <taxon>eudicotyledons</taxon>
        <taxon>Gunneridae</taxon>
        <taxon>Pentapetalae</taxon>
        <taxon>asterids</taxon>
        <taxon>lamiids</taxon>
        <taxon>Lamiales</taxon>
        <taxon>Gesneriaceae</taxon>
        <taxon>Didymocarpoideae</taxon>
        <taxon>Trichosporeae</taxon>
        <taxon>Loxocarpinae</taxon>
        <taxon>Dorcoceras</taxon>
    </lineage>
</organism>